<dbReference type="HAMAP" id="MF_01161">
    <property type="entry name" value="tRNA_Ile_lys_synt"/>
    <property type="match status" value="1"/>
</dbReference>
<dbReference type="AlphaFoldDB" id="A0A0B8NYF9"/>
<dbReference type="Proteomes" id="UP000031671">
    <property type="component" value="Unassembled WGS sequence"/>
</dbReference>
<evidence type="ECO:0000256" key="5">
    <source>
        <dbReference type="ARBA" id="ARBA00022741"/>
    </source>
</evidence>
<comment type="catalytic activity">
    <reaction evidence="7 8">
        <text>cytidine(34) in tRNA(Ile2) + L-lysine + ATP = lysidine(34) in tRNA(Ile2) + AMP + diphosphate + H(+)</text>
        <dbReference type="Rhea" id="RHEA:43744"/>
        <dbReference type="Rhea" id="RHEA-COMP:10625"/>
        <dbReference type="Rhea" id="RHEA-COMP:10670"/>
        <dbReference type="ChEBI" id="CHEBI:15378"/>
        <dbReference type="ChEBI" id="CHEBI:30616"/>
        <dbReference type="ChEBI" id="CHEBI:32551"/>
        <dbReference type="ChEBI" id="CHEBI:33019"/>
        <dbReference type="ChEBI" id="CHEBI:82748"/>
        <dbReference type="ChEBI" id="CHEBI:83665"/>
        <dbReference type="ChEBI" id="CHEBI:456215"/>
        <dbReference type="EC" id="6.3.4.19"/>
    </reaction>
</comment>
<comment type="function">
    <text evidence="8">Ligates lysine onto the cytidine present at position 34 of the AUA codon-specific tRNA(Ile) that contains the anticodon CAU, in an ATP-dependent manner. Cytidine is converted to lysidine, thus changing the amino acid specificity of the tRNA from methionine to isoleucine.</text>
</comment>
<dbReference type="InterPro" id="IPR012795">
    <property type="entry name" value="tRNA_Ile_lys_synt_N"/>
</dbReference>
<dbReference type="GO" id="GO:0005737">
    <property type="term" value="C:cytoplasm"/>
    <property type="evidence" value="ECO:0007669"/>
    <property type="project" value="UniProtKB-SubCell"/>
</dbReference>
<dbReference type="InterPro" id="IPR011063">
    <property type="entry name" value="TilS/TtcA_N"/>
</dbReference>
<dbReference type="SUPFAM" id="SSF82829">
    <property type="entry name" value="MesJ substrate recognition domain-like"/>
    <property type="match status" value="1"/>
</dbReference>
<dbReference type="PANTHER" id="PTHR43033">
    <property type="entry name" value="TRNA(ILE)-LYSIDINE SYNTHASE-RELATED"/>
    <property type="match status" value="1"/>
</dbReference>
<evidence type="ECO:0000259" key="9">
    <source>
        <dbReference type="SMART" id="SM00977"/>
    </source>
</evidence>
<dbReference type="NCBIfam" id="TIGR02433">
    <property type="entry name" value="lysidine_TilS_C"/>
    <property type="match status" value="1"/>
</dbReference>
<dbReference type="GO" id="GO:0005524">
    <property type="term" value="F:ATP binding"/>
    <property type="evidence" value="ECO:0007669"/>
    <property type="project" value="UniProtKB-UniRule"/>
</dbReference>
<dbReference type="InterPro" id="IPR014729">
    <property type="entry name" value="Rossmann-like_a/b/a_fold"/>
</dbReference>
<dbReference type="Pfam" id="PF11734">
    <property type="entry name" value="TilS_C"/>
    <property type="match status" value="1"/>
</dbReference>
<evidence type="ECO:0000256" key="1">
    <source>
        <dbReference type="ARBA" id="ARBA00004496"/>
    </source>
</evidence>
<evidence type="ECO:0000256" key="3">
    <source>
        <dbReference type="ARBA" id="ARBA00022598"/>
    </source>
</evidence>
<keyword evidence="5 8" id="KW-0547">Nucleotide-binding</keyword>
<comment type="domain">
    <text evidence="8">The N-terminal region contains the highly conserved SGGXDS motif, predicted to be a P-loop motif involved in ATP binding.</text>
</comment>
<dbReference type="GO" id="GO:0006400">
    <property type="term" value="P:tRNA modification"/>
    <property type="evidence" value="ECO:0007669"/>
    <property type="project" value="UniProtKB-UniRule"/>
</dbReference>
<evidence type="ECO:0000313" key="10">
    <source>
        <dbReference type="EMBL" id="GAM57347.1"/>
    </source>
</evidence>
<name>A0A0B8NYF9_9VIBR</name>
<keyword evidence="11" id="KW-1185">Reference proteome</keyword>
<dbReference type="Gene3D" id="3.40.50.620">
    <property type="entry name" value="HUPs"/>
    <property type="match status" value="1"/>
</dbReference>
<dbReference type="PANTHER" id="PTHR43033:SF1">
    <property type="entry name" value="TRNA(ILE)-LYSIDINE SYNTHASE-RELATED"/>
    <property type="match status" value="1"/>
</dbReference>
<sequence>MTDLLSPLSRLLESHQGAEVVLALSGGLDSRLLLHVLARYRELHPATSVKAVHIHHGLSENADEWAQLCGKWCREYQISFCVEYARLELSSKQSLEAQAREARYSLLQEYLGEGDILLTAQHGDDQLETLLLALKRGSGPAGLAAMGEISSFAGGFLVRPLLGFTRAELEAEAQRCQLEWVEDESNQNTDFDRNFLRHEVIPKLSQRWPHIQASATRSAALCYEQEQLLQSLIKEKYQGLVGDDLGLECEALLSCEPALQNQLLRMWIKEQGLNMPSQNQLRMIVDEVVNARPDANPKLAMKGFSVHRFQGQLYIAPVRNLKPSWSQALVVGQEIDLPENLGSVGLYQDSEVGLKLRAPLAQEKVSIAFAPVGEGLVLHPEGRSGSRKLKKLFQEYQIPPWKRSLTPILMYNQEVVAVGDLFVCKAFSGQDCSFYWKQ</sequence>
<evidence type="ECO:0000256" key="7">
    <source>
        <dbReference type="ARBA" id="ARBA00048539"/>
    </source>
</evidence>
<proteinExistence type="inferred from homology"/>
<evidence type="ECO:0000256" key="8">
    <source>
        <dbReference type="HAMAP-Rule" id="MF_01161"/>
    </source>
</evidence>
<keyword evidence="6 8" id="KW-0067">ATP-binding</keyword>
<keyword evidence="2 8" id="KW-0963">Cytoplasm</keyword>
<comment type="caution">
    <text evidence="10">The sequence shown here is derived from an EMBL/GenBank/DDBJ whole genome shotgun (WGS) entry which is preliminary data.</text>
</comment>
<evidence type="ECO:0000256" key="6">
    <source>
        <dbReference type="ARBA" id="ARBA00022840"/>
    </source>
</evidence>
<gene>
    <name evidence="8" type="primary">tilS</name>
    <name evidence="10" type="ORF">JCM19231_3855</name>
</gene>
<dbReference type="InterPro" id="IPR015262">
    <property type="entry name" value="tRNA_Ile_lys_synt_subst-bd"/>
</dbReference>
<feature type="domain" description="Lysidine-tRNA(Ile) synthetase C-terminal" evidence="9">
    <location>
        <begin position="367"/>
        <end position="436"/>
    </location>
</feature>
<comment type="similarity">
    <text evidence="8">Belongs to the tRNA(Ile)-lysidine synthase family.</text>
</comment>
<dbReference type="NCBIfam" id="TIGR02432">
    <property type="entry name" value="lysidine_TilS_N"/>
    <property type="match status" value="1"/>
</dbReference>
<dbReference type="CDD" id="cd01992">
    <property type="entry name" value="TilS_N"/>
    <property type="match status" value="1"/>
</dbReference>
<dbReference type="EC" id="6.3.4.19" evidence="8"/>
<evidence type="ECO:0000256" key="4">
    <source>
        <dbReference type="ARBA" id="ARBA00022694"/>
    </source>
</evidence>
<dbReference type="RefSeq" id="WP_261833779.1">
    <property type="nucleotide sequence ID" value="NZ_AP024881.1"/>
</dbReference>
<dbReference type="GO" id="GO:0032267">
    <property type="term" value="F:tRNA(Ile)-lysidine synthase activity"/>
    <property type="evidence" value="ECO:0007669"/>
    <property type="project" value="UniProtKB-EC"/>
</dbReference>
<dbReference type="InterPro" id="IPR012796">
    <property type="entry name" value="Lysidine-tRNA-synth_C"/>
</dbReference>
<keyword evidence="3 8" id="KW-0436">Ligase</keyword>
<dbReference type="SUPFAM" id="SSF56037">
    <property type="entry name" value="PheT/TilS domain"/>
    <property type="match status" value="1"/>
</dbReference>
<keyword evidence="4 8" id="KW-0819">tRNA processing</keyword>
<dbReference type="InterPro" id="IPR012094">
    <property type="entry name" value="tRNA_Ile_lys_synt"/>
</dbReference>
<feature type="binding site" evidence="8">
    <location>
        <begin position="25"/>
        <end position="30"/>
    </location>
    <ligand>
        <name>ATP</name>
        <dbReference type="ChEBI" id="CHEBI:30616"/>
    </ligand>
</feature>
<dbReference type="SUPFAM" id="SSF52402">
    <property type="entry name" value="Adenine nucleotide alpha hydrolases-like"/>
    <property type="match status" value="1"/>
</dbReference>
<comment type="subcellular location">
    <subcellularLocation>
        <location evidence="1 8">Cytoplasm</location>
    </subcellularLocation>
</comment>
<reference evidence="10 11" key="1">
    <citation type="submission" date="2015-01" db="EMBL/GenBank/DDBJ databases">
        <title>Vibrio sp. C1 JCM 19231 whole genome shotgun sequence.</title>
        <authorList>
            <person name="Sawabe T."/>
            <person name="Meirelles P."/>
            <person name="Feng G."/>
            <person name="Sayaka M."/>
            <person name="Hattori M."/>
            <person name="Ohkuma M."/>
        </authorList>
    </citation>
    <scope>NUCLEOTIDE SEQUENCE [LARGE SCALE GENOMIC DNA]</scope>
    <source>
        <strain evidence="11">JCM 19231</strain>
    </source>
</reference>
<dbReference type="Pfam" id="PF01171">
    <property type="entry name" value="ATP_bind_3"/>
    <property type="match status" value="1"/>
</dbReference>
<evidence type="ECO:0000256" key="2">
    <source>
        <dbReference type="ARBA" id="ARBA00022490"/>
    </source>
</evidence>
<dbReference type="SMART" id="SM00977">
    <property type="entry name" value="TilS_C"/>
    <property type="match status" value="1"/>
</dbReference>
<evidence type="ECO:0000313" key="11">
    <source>
        <dbReference type="Proteomes" id="UP000031671"/>
    </source>
</evidence>
<accession>A0A0B8NYF9</accession>
<reference evidence="10 11" key="2">
    <citation type="submission" date="2015-01" db="EMBL/GenBank/DDBJ databases">
        <authorList>
            <consortium name="NBRP consortium"/>
            <person name="Sawabe T."/>
            <person name="Meirelles P."/>
            <person name="Feng G."/>
            <person name="Sayaka M."/>
            <person name="Hattori M."/>
            <person name="Ohkuma M."/>
        </authorList>
    </citation>
    <scope>NUCLEOTIDE SEQUENCE [LARGE SCALE GENOMIC DNA]</scope>
    <source>
        <strain evidence="11">JCM 19231</strain>
    </source>
</reference>
<dbReference type="EMBL" id="BBRZ01000051">
    <property type="protein sequence ID" value="GAM57347.1"/>
    <property type="molecule type" value="Genomic_DNA"/>
</dbReference>
<dbReference type="Pfam" id="PF09179">
    <property type="entry name" value="TilS"/>
    <property type="match status" value="1"/>
</dbReference>
<protein>
    <recommendedName>
        <fullName evidence="8">tRNA(Ile)-lysidine synthase</fullName>
        <ecNumber evidence="8">6.3.4.19</ecNumber>
    </recommendedName>
    <alternativeName>
        <fullName evidence="8">tRNA(Ile)-2-lysyl-cytidine synthase</fullName>
    </alternativeName>
    <alternativeName>
        <fullName evidence="8">tRNA(Ile)-lysidine synthetase</fullName>
    </alternativeName>
</protein>
<organism evidence="10 11">
    <name type="scientific">Vibrio ishigakensis</name>
    <dbReference type="NCBI Taxonomy" id="1481914"/>
    <lineage>
        <taxon>Bacteria</taxon>
        <taxon>Pseudomonadati</taxon>
        <taxon>Pseudomonadota</taxon>
        <taxon>Gammaproteobacteria</taxon>
        <taxon>Vibrionales</taxon>
        <taxon>Vibrionaceae</taxon>
        <taxon>Vibrio</taxon>
    </lineage>
</organism>
<dbReference type="Gene3D" id="1.20.59.20">
    <property type="match status" value="1"/>
</dbReference>